<sequence>MQLKFVKTILEGQPQLYRIAGLAWSPNNNKLAVATADRLIYLFDEHGERRDKFSTKPSDPANGKTSYVIRGLQFSPDSSRLAVAQSDNIVYVYRLGESWNDKKVICNKFPQPSVVMSMIWLNGGLIIAGLEDGKVRALHCKNNKSQTLYGTENMVISLASNPRGTGFLSGHEDGSVIRFYIAEEPGEPSGKLLNHTCGPFALAWLQGGIVAAGCDKKIHFYDYLGRVARVFDYSRDDNEREFMTAACSPNGQSVALGSYDRVRIYTWSPRQNTWSETVNKEIKNLYSITCISWRRDGSRVTVGSVSGAVLMFESVLRRTIWQDKFEITFVAPSQVLLKSLQNASAPLMIESQLGLEIDDVRVMGKDSYLVARTEETLILCDLTRNLTSEVPWIATGRHERFYFENPNVCLIFNAGELSLVEYGCNYISGSVRSEFVNPHVISVRLNERGNSNNNKKLAYLLDMKTISVMDLISQSIIVQINHDSKIDWMELSETAHKLLFRDKKMRLILVDVATSKKQTLLGKVSFVQWVIGSDVAVAQSDSNLAVWYNIDLPEHVTIMSVRGDVVDVVREDGRTEVHTREGPAEHIYQLDEGLVEFGTAVNDSDFGRAVLYLESLGDKPAAKAMWHNLANISLAQQNLRVAQRCFAALGNASKTFYLSETIKIGEAYEKATNQSAMTCPEVRARMALLGGDLRSAERIYVEQGDIESALKMYIDLRRWDDAIKLAERRGHPGVQDLRDKQMSYLLNSGQEEKAGDVLEERGDKDKAMSLYLKANKPAKAARLALKTPSLLQNDELMARVTNSLIKSEVYELAGDLAQKVGQPENAVSLYRKGGAYARAIELARHITPDEVTNLEEEWGDWLVSKRQLDASISHYIEAAATTKALEAAVGAKQWRKAVQIAKVLDEPEEIRKYAPELAEHLSQVGDLATAEDILLRAELYREAIELLNKHGQWEKAFDIAERYITNTDDVRDMFLDLAKTLVTKQKYRDAEKIYITIGEPDLAIQMYKNLEMYDSMIRLVERYHKDLVESTHMNLARQLEGKGKYKNAEVHFLAANDWKAAVHMYCLASKWEDAYRIARQKGGDDASNQVVFMWARSLPLEAAARLLTKMGQLDSTINFACEAGQFQFALDICRITEKPADEVHLKIAMVLEDEGKFQEAEAEFLLANKPKEAIMMHTHTGDWKSAIRIAEKYVPEAVTEILLSQANAALETRNYPEYEGLLIRAERPELIIQHYKDYGMWSDAMRIAREYMPSAIPEIQKLQARSSHSSASNDSRYLLQQASDYARNEEFKKAAESLLQINNENSDDGTVERALMRAAEICNQFLEGEDAQSVAYELGPRLVQINQIGPAAQLYLAAELPKEAVDVFIRTENWNKARRLAKEIDSGLVTYVEQQQKSRLRNDGNVEQLADIDLMGALDLLAEEGQWTRCIEKAKQHSGAVLQKYLALYAAQLIRDHDCTAALKLYLIHGSPALKQNYNIYNRIALECFSLREPEGALIWKDLRSFLLQIVNSLRNNESNDTEALDRFEQLLLISHYYATRTACRQVTALQGIAVKLSVALLRYTDIIPVDKGFFEAGMDLRSVNRESEAFVLLNHYLDVCDAIEEGSSNLVDHSDLVATDFPSSVPIPPELHLKNETKLHEEVREWILAVSMDQKIDQSLPTDDRNLYESSLGISDMPCVVSGYPIMGRTPVIFQRSHRLANREAWSKLTVAAKMSPNSDITDVIQFIEKWCGPANFISM</sequence>
<proteinExistence type="inferred from homology"/>
<reference evidence="11" key="1">
    <citation type="submission" date="2018-04" db="EMBL/GenBank/DDBJ databases">
        <authorList>
            <person name="Go L.Y."/>
            <person name="Mitchell J.A."/>
        </authorList>
    </citation>
    <scope>NUCLEOTIDE SEQUENCE</scope>
    <source>
        <tissue evidence="11">Whole organism</tissue>
    </source>
</reference>
<dbReference type="EMBL" id="UFQT01000198">
    <property type="protein sequence ID" value="SSX21589.1"/>
    <property type="molecule type" value="Genomic_DNA"/>
</dbReference>
<keyword evidence="6" id="KW-0969">Cilium</keyword>
<dbReference type="Pfam" id="PF23387">
    <property type="entry name" value="TPR_IFT80_172"/>
    <property type="match status" value="1"/>
</dbReference>
<dbReference type="InterPro" id="IPR015943">
    <property type="entry name" value="WD40/YVTN_repeat-like_dom_sf"/>
</dbReference>
<keyword evidence="4" id="KW-0677">Repeat</keyword>
<evidence type="ECO:0000256" key="2">
    <source>
        <dbReference type="ARBA" id="ARBA00022473"/>
    </source>
</evidence>
<dbReference type="InterPro" id="IPR056168">
    <property type="entry name" value="TPR_IF140/IFT172/WDR19"/>
</dbReference>
<evidence type="ECO:0000256" key="6">
    <source>
        <dbReference type="ARBA" id="ARBA00023069"/>
    </source>
</evidence>
<dbReference type="Pfam" id="PF00400">
    <property type="entry name" value="WD40"/>
    <property type="match status" value="1"/>
</dbReference>
<gene>
    <name evidence="12" type="primary">CSON004847</name>
</gene>
<evidence type="ECO:0000259" key="10">
    <source>
        <dbReference type="Pfam" id="PF24762"/>
    </source>
</evidence>
<keyword evidence="3" id="KW-0853">WD repeat</keyword>
<reference evidence="12" key="2">
    <citation type="submission" date="2018-07" db="EMBL/GenBank/DDBJ databases">
        <authorList>
            <person name="Quirk P.G."/>
            <person name="Krulwich T.A."/>
        </authorList>
    </citation>
    <scope>NUCLEOTIDE SEQUENCE</scope>
</reference>
<feature type="domain" description="IF140/IFT172/WDR19 TPR" evidence="10">
    <location>
        <begin position="998"/>
        <end position="1192"/>
    </location>
</feature>
<dbReference type="FunFam" id="1.25.40.470:FF:000021">
    <property type="entry name" value="Intraflagellar transport protein osm-1"/>
    <property type="match status" value="1"/>
</dbReference>
<dbReference type="GO" id="GO:0036064">
    <property type="term" value="C:ciliary basal body"/>
    <property type="evidence" value="ECO:0007669"/>
    <property type="project" value="TreeGrafter"/>
</dbReference>
<accession>A0A336LY03</accession>
<dbReference type="SMART" id="SM00320">
    <property type="entry name" value="WD40"/>
    <property type="match status" value="7"/>
</dbReference>
<dbReference type="GO" id="GO:0005930">
    <property type="term" value="C:axoneme"/>
    <property type="evidence" value="ECO:0007669"/>
    <property type="project" value="TreeGrafter"/>
</dbReference>
<organism evidence="12">
    <name type="scientific">Culicoides sonorensis</name>
    <name type="common">Biting midge</name>
    <dbReference type="NCBI Taxonomy" id="179676"/>
    <lineage>
        <taxon>Eukaryota</taxon>
        <taxon>Metazoa</taxon>
        <taxon>Ecdysozoa</taxon>
        <taxon>Arthropoda</taxon>
        <taxon>Hexapoda</taxon>
        <taxon>Insecta</taxon>
        <taxon>Pterygota</taxon>
        <taxon>Neoptera</taxon>
        <taxon>Endopterygota</taxon>
        <taxon>Diptera</taxon>
        <taxon>Nematocera</taxon>
        <taxon>Chironomoidea</taxon>
        <taxon>Ceratopogonidae</taxon>
        <taxon>Ceratopogoninae</taxon>
        <taxon>Culicoides</taxon>
        <taxon>Monoculicoides</taxon>
    </lineage>
</organism>
<dbReference type="PANTHER" id="PTHR15722">
    <property type="entry name" value="IFT140/172-RELATED"/>
    <property type="match status" value="1"/>
</dbReference>
<dbReference type="GO" id="GO:0042073">
    <property type="term" value="P:intraciliary transport"/>
    <property type="evidence" value="ECO:0007669"/>
    <property type="project" value="TreeGrafter"/>
</dbReference>
<keyword evidence="2" id="KW-0217">Developmental protein</keyword>
<comment type="similarity">
    <text evidence="8">Belongs to the IFT172 family.</text>
</comment>
<dbReference type="Gene3D" id="2.130.10.10">
    <property type="entry name" value="YVTN repeat-like/Quinoprotein amine dehydrogenase"/>
    <property type="match status" value="2"/>
</dbReference>
<keyword evidence="5" id="KW-0802">TPR repeat</keyword>
<keyword evidence="7" id="KW-0966">Cell projection</keyword>
<evidence type="ECO:0000256" key="3">
    <source>
        <dbReference type="ARBA" id="ARBA00022574"/>
    </source>
</evidence>
<dbReference type="OMA" id="LKRTIWQ"/>
<comment type="subcellular location">
    <subcellularLocation>
        <location evidence="1">Cell projection</location>
        <location evidence="1">Cilium</location>
    </subcellularLocation>
</comment>
<dbReference type="Pfam" id="PF24762">
    <property type="entry name" value="TPR_IF140-IFT172"/>
    <property type="match status" value="1"/>
</dbReference>
<evidence type="ECO:0000313" key="11">
    <source>
        <dbReference type="EMBL" id="SSX01209.1"/>
    </source>
</evidence>
<dbReference type="InterPro" id="IPR036322">
    <property type="entry name" value="WD40_repeat_dom_sf"/>
</dbReference>
<evidence type="ECO:0000256" key="5">
    <source>
        <dbReference type="ARBA" id="ARBA00022803"/>
    </source>
</evidence>
<evidence type="ECO:0000259" key="9">
    <source>
        <dbReference type="Pfam" id="PF23387"/>
    </source>
</evidence>
<name>A0A336LY03_CULSO</name>
<evidence type="ECO:0000313" key="12">
    <source>
        <dbReference type="EMBL" id="SSX21589.1"/>
    </source>
</evidence>
<dbReference type="SUPFAM" id="SSF50978">
    <property type="entry name" value="WD40 repeat-like"/>
    <property type="match status" value="2"/>
</dbReference>
<dbReference type="EMBL" id="UFQS01000198">
    <property type="protein sequence ID" value="SSX01209.1"/>
    <property type="molecule type" value="Genomic_DNA"/>
</dbReference>
<dbReference type="Gene3D" id="1.25.40.470">
    <property type="match status" value="4"/>
</dbReference>
<evidence type="ECO:0000256" key="8">
    <source>
        <dbReference type="ARBA" id="ARBA00038130"/>
    </source>
</evidence>
<dbReference type="GO" id="GO:0030992">
    <property type="term" value="C:intraciliary transport particle B"/>
    <property type="evidence" value="ECO:0007669"/>
    <property type="project" value="TreeGrafter"/>
</dbReference>
<protein>
    <submittedName>
        <fullName evidence="12">CSON004847 protein</fullName>
    </submittedName>
</protein>
<dbReference type="VEuPathDB" id="VectorBase:CSON004847"/>
<dbReference type="InterPro" id="IPR001680">
    <property type="entry name" value="WD40_rpt"/>
</dbReference>
<dbReference type="PANTHER" id="PTHR15722:SF2">
    <property type="entry name" value="INTRAFLAGELLAR TRANSPORT PROTEIN 172 HOMOLOG"/>
    <property type="match status" value="1"/>
</dbReference>
<feature type="domain" description="IFT80/172/WDR35 TPR" evidence="9">
    <location>
        <begin position="625"/>
        <end position="752"/>
    </location>
</feature>
<evidence type="ECO:0000256" key="4">
    <source>
        <dbReference type="ARBA" id="ARBA00022737"/>
    </source>
</evidence>
<evidence type="ECO:0000256" key="1">
    <source>
        <dbReference type="ARBA" id="ARBA00004138"/>
    </source>
</evidence>
<evidence type="ECO:0000256" key="7">
    <source>
        <dbReference type="ARBA" id="ARBA00023273"/>
    </source>
</evidence>
<dbReference type="InterPro" id="IPR056157">
    <property type="entry name" value="TPR_IFT80_172_dom"/>
</dbReference>